<evidence type="ECO:0000313" key="1">
    <source>
        <dbReference type="EMBL" id="QHS60834.1"/>
    </source>
</evidence>
<dbReference type="InterPro" id="IPR036505">
    <property type="entry name" value="Amidase/PGRP_sf"/>
</dbReference>
<keyword evidence="2" id="KW-1185">Reference proteome</keyword>
<evidence type="ECO:0000313" key="2">
    <source>
        <dbReference type="Proteomes" id="UP000476411"/>
    </source>
</evidence>
<dbReference type="EMBL" id="CP048113">
    <property type="protein sequence ID" value="QHS60834.1"/>
    <property type="molecule type" value="Genomic_DNA"/>
</dbReference>
<gene>
    <name evidence="1" type="ORF">GWR21_14885</name>
</gene>
<proteinExistence type="predicted"/>
<dbReference type="RefSeq" id="WP_162332519.1">
    <property type="nucleotide sequence ID" value="NZ_CP048113.1"/>
</dbReference>
<evidence type="ECO:0008006" key="3">
    <source>
        <dbReference type="Google" id="ProtNLM"/>
    </source>
</evidence>
<dbReference type="SUPFAM" id="SSF55846">
    <property type="entry name" value="N-acetylmuramoyl-L-alanine amidase-like"/>
    <property type="match status" value="1"/>
</dbReference>
<reference evidence="1 2" key="1">
    <citation type="submission" date="2020-01" db="EMBL/GenBank/DDBJ databases">
        <title>Complete genome sequence of Chitinophaga sp. H33E-04 isolated from quinoa roots.</title>
        <authorList>
            <person name="Weon H.-Y."/>
            <person name="Lee S.A."/>
        </authorList>
    </citation>
    <scope>NUCLEOTIDE SEQUENCE [LARGE SCALE GENOMIC DNA]</scope>
    <source>
        <strain evidence="1 2">H33E-04</strain>
    </source>
</reference>
<accession>A0A6B9ZHM6</accession>
<sequence length="159" mass="18036">MKKQRTLFRDRSTLRVIRSSSRASAAKGKTGYKSNNIRYIVVHSTGTKSDMLLSQMDKLPYHFLVTRAGKLLSLKKPLSTDGTIEIALIGGLDKEGNHIDCRTERQNDTLFNKLVQLLERYPNAKIVPADKVYLYAYPNPGFSLQQWITDYVPAFLRAA</sequence>
<dbReference type="GO" id="GO:0009253">
    <property type="term" value="P:peptidoglycan catabolic process"/>
    <property type="evidence" value="ECO:0007669"/>
    <property type="project" value="InterPro"/>
</dbReference>
<dbReference type="Gene3D" id="3.40.80.10">
    <property type="entry name" value="Peptidoglycan recognition protein-like"/>
    <property type="match status" value="1"/>
</dbReference>
<protein>
    <recommendedName>
        <fullName evidence="3">N-acetylmuramoyl-L-alanine amidase domain-containing protein</fullName>
    </recommendedName>
</protein>
<dbReference type="Proteomes" id="UP000476411">
    <property type="component" value="Chromosome"/>
</dbReference>
<name>A0A6B9ZHM6_9BACT</name>
<dbReference type="GO" id="GO:0008745">
    <property type="term" value="F:N-acetylmuramoyl-L-alanine amidase activity"/>
    <property type="evidence" value="ECO:0007669"/>
    <property type="project" value="InterPro"/>
</dbReference>
<dbReference type="KEGG" id="chih:GWR21_14885"/>
<dbReference type="AlphaFoldDB" id="A0A6B9ZHM6"/>
<organism evidence="1 2">
    <name type="scientific">Chitinophaga agri</name>
    <dbReference type="NCBI Taxonomy" id="2703787"/>
    <lineage>
        <taxon>Bacteria</taxon>
        <taxon>Pseudomonadati</taxon>
        <taxon>Bacteroidota</taxon>
        <taxon>Chitinophagia</taxon>
        <taxon>Chitinophagales</taxon>
        <taxon>Chitinophagaceae</taxon>
        <taxon>Chitinophaga</taxon>
    </lineage>
</organism>